<organism evidence="1 2">
    <name type="scientific">Perkinsus chesapeaki</name>
    <name type="common">Clam parasite</name>
    <name type="synonym">Perkinsus andrewsi</name>
    <dbReference type="NCBI Taxonomy" id="330153"/>
    <lineage>
        <taxon>Eukaryota</taxon>
        <taxon>Sar</taxon>
        <taxon>Alveolata</taxon>
        <taxon>Perkinsozoa</taxon>
        <taxon>Perkinsea</taxon>
        <taxon>Perkinsida</taxon>
        <taxon>Perkinsidae</taxon>
        <taxon>Perkinsus</taxon>
    </lineage>
</organism>
<dbReference type="InterPro" id="IPR012340">
    <property type="entry name" value="NA-bd_OB-fold"/>
</dbReference>
<keyword evidence="2" id="KW-1185">Reference proteome</keyword>
<dbReference type="EMBL" id="JAAPAO010000798">
    <property type="protein sequence ID" value="KAF4653668.1"/>
    <property type="molecule type" value="Genomic_DNA"/>
</dbReference>
<dbReference type="AlphaFoldDB" id="A0A7J6L2I1"/>
<dbReference type="Gene3D" id="2.40.50.140">
    <property type="entry name" value="Nucleic acid-binding proteins"/>
    <property type="match status" value="1"/>
</dbReference>
<evidence type="ECO:0000313" key="1">
    <source>
        <dbReference type="EMBL" id="KAF4653668.1"/>
    </source>
</evidence>
<protein>
    <submittedName>
        <fullName evidence="1">Uncharacterized protein</fullName>
    </submittedName>
</protein>
<sequence length="97" mass="11031">MILSSAAIKNSSFRVPIKLSRVVSTRSLSAKSRWTGYVSQYDRYQGYGFISPETPLPGTNSLRDVFVHRNDVDWPDFTRGVTRALEAGREVGYCERR</sequence>
<reference evidence="1 2" key="1">
    <citation type="submission" date="2020-04" db="EMBL/GenBank/DDBJ databases">
        <title>Perkinsus chesapeaki whole genome sequence.</title>
        <authorList>
            <person name="Bogema D.R."/>
        </authorList>
    </citation>
    <scope>NUCLEOTIDE SEQUENCE [LARGE SCALE GENOMIC DNA]</scope>
    <source>
        <strain evidence="1">ATCC PRA-425</strain>
    </source>
</reference>
<accession>A0A7J6L2I1</accession>
<proteinExistence type="predicted"/>
<gene>
    <name evidence="1" type="ORF">FOL47_010348</name>
</gene>
<evidence type="ECO:0000313" key="2">
    <source>
        <dbReference type="Proteomes" id="UP000591131"/>
    </source>
</evidence>
<dbReference type="Proteomes" id="UP000591131">
    <property type="component" value="Unassembled WGS sequence"/>
</dbReference>
<dbReference type="SUPFAM" id="SSF50249">
    <property type="entry name" value="Nucleic acid-binding proteins"/>
    <property type="match status" value="1"/>
</dbReference>
<comment type="caution">
    <text evidence="1">The sequence shown here is derived from an EMBL/GenBank/DDBJ whole genome shotgun (WGS) entry which is preliminary data.</text>
</comment>
<name>A0A7J6L2I1_PERCH</name>